<protein>
    <recommendedName>
        <fullName evidence="5">ATP synthase subunit epsilon, mitochondrial</fullName>
    </recommendedName>
</protein>
<dbReference type="Gene3D" id="1.10.1620.20">
    <property type="entry name" value="ATP synthase, F1 complex, epsilon subunit superfamily, mitochondrial"/>
    <property type="match status" value="1"/>
</dbReference>
<dbReference type="InterPro" id="IPR006721">
    <property type="entry name" value="ATP_synth_F1_esu_mt"/>
</dbReference>
<name>A0A2A9PML4_OPHUN</name>
<dbReference type="GO" id="GO:0005743">
    <property type="term" value="C:mitochondrial inner membrane"/>
    <property type="evidence" value="ECO:0007669"/>
    <property type="project" value="InterPro"/>
</dbReference>
<comment type="caution">
    <text evidence="3">The sequence shown here is derived from an EMBL/GenBank/DDBJ whole genome shotgun (WGS) entry which is preliminary data.</text>
</comment>
<evidence type="ECO:0000313" key="3">
    <source>
        <dbReference type="EMBL" id="PFH62056.1"/>
    </source>
</evidence>
<dbReference type="CDD" id="cd12153">
    <property type="entry name" value="F1-ATPase_epsilon"/>
    <property type="match status" value="1"/>
</dbReference>
<dbReference type="EMBL" id="LAZP02000043">
    <property type="protein sequence ID" value="PFH62056.1"/>
    <property type="molecule type" value="Genomic_DNA"/>
</dbReference>
<accession>A0A2A9PML4</accession>
<feature type="compositionally biased region" description="Pro residues" evidence="2">
    <location>
        <begin position="1"/>
        <end position="10"/>
    </location>
</feature>
<dbReference type="Proteomes" id="UP000037136">
    <property type="component" value="Unassembled WGS sequence"/>
</dbReference>
<feature type="region of interest" description="Disordered" evidence="2">
    <location>
        <begin position="1"/>
        <end position="33"/>
    </location>
</feature>
<proteinExistence type="inferred from homology"/>
<dbReference type="AlphaFoldDB" id="A0A2A9PML4"/>
<evidence type="ECO:0008006" key="5">
    <source>
        <dbReference type="Google" id="ProtNLM"/>
    </source>
</evidence>
<evidence type="ECO:0000256" key="1">
    <source>
        <dbReference type="ARBA" id="ARBA00009502"/>
    </source>
</evidence>
<dbReference type="PANTHER" id="PTHR12448">
    <property type="entry name" value="ATP SYNTHASE EPSILON CHAIN, MITOCHONDRIAL"/>
    <property type="match status" value="1"/>
</dbReference>
<dbReference type="STRING" id="268505.A0A2A9PML4"/>
<feature type="compositionally biased region" description="Low complexity" evidence="2">
    <location>
        <begin position="17"/>
        <end position="33"/>
    </location>
</feature>
<evidence type="ECO:0000313" key="4">
    <source>
        <dbReference type="Proteomes" id="UP000037136"/>
    </source>
</evidence>
<evidence type="ECO:0000256" key="2">
    <source>
        <dbReference type="SAM" id="MobiDB-lite"/>
    </source>
</evidence>
<reference evidence="3 4" key="1">
    <citation type="journal article" date="2015" name="BMC Genomics">
        <title>Gene expression during zombie ant biting behavior reflects the complexity underlying fungal parasitic behavioral manipulation.</title>
        <authorList>
            <person name="de Bekker C."/>
            <person name="Ohm R.A."/>
            <person name="Loreto R.G."/>
            <person name="Sebastian A."/>
            <person name="Albert I."/>
            <person name="Merrow M."/>
            <person name="Brachmann A."/>
            <person name="Hughes D.P."/>
        </authorList>
    </citation>
    <scope>NUCLEOTIDE SEQUENCE [LARGE SCALE GENOMIC DNA]</scope>
    <source>
        <strain evidence="3 4">SC16a</strain>
    </source>
</reference>
<dbReference type="Pfam" id="PF04627">
    <property type="entry name" value="ATP-synt_Eps"/>
    <property type="match status" value="1"/>
</dbReference>
<dbReference type="PANTHER" id="PTHR12448:SF0">
    <property type="entry name" value="ATP SYNTHASE SUBUNIT EPSILON, MITOCHONDRIAL"/>
    <property type="match status" value="1"/>
</dbReference>
<keyword evidence="4" id="KW-1185">Reference proteome</keyword>
<comment type="similarity">
    <text evidence="1">Belongs to the eukaryotic ATPase epsilon family.</text>
</comment>
<dbReference type="SUPFAM" id="SSF48690">
    <property type="entry name" value="Epsilon subunit of mitochondrial F1F0-ATP synthase"/>
    <property type="match status" value="1"/>
</dbReference>
<dbReference type="GO" id="GO:0046933">
    <property type="term" value="F:proton-transporting ATP synthase activity, rotational mechanism"/>
    <property type="evidence" value="ECO:0007669"/>
    <property type="project" value="InterPro"/>
</dbReference>
<dbReference type="InterPro" id="IPR036742">
    <property type="entry name" value="ATP_synth_F1_esu_sf_mt"/>
</dbReference>
<gene>
    <name evidence="3" type="ORF">XA68_15264</name>
</gene>
<dbReference type="GO" id="GO:0042776">
    <property type="term" value="P:proton motive force-driven mitochondrial ATP synthesis"/>
    <property type="evidence" value="ECO:0007669"/>
    <property type="project" value="TreeGrafter"/>
</dbReference>
<dbReference type="GO" id="GO:0045259">
    <property type="term" value="C:proton-transporting ATP synthase complex"/>
    <property type="evidence" value="ECO:0007669"/>
    <property type="project" value="InterPro"/>
</dbReference>
<sequence length="349" mass="38592">MNIPSHPPPKYESIFGPAAHPTRPAAAAAHPTRPSHAATIFQRTHAFQVDTTARDPPPPRLSEFVPFCSTKDRFGSCQPLRMRHAGAVDDLEVRGCGCHARMHTERGGALQWRYAGRAERKVAGASGLLVLDLITTGVGAGEERRRPVAYLMRSSQLRSNGTGAPAAGNDWRLLIDLRGWLATKKEAQQMEVLITASCLALLKKEVDRRHRRRVFYVLPCPSLFIAAKSLQWCHVTTGSFIFPPAPAKGEGRQIPPSDQHRLFTYLLVVHNRFAVAKMTAAWRAAGLTYNHYLAVAARTVRRCLKEDKRIAAERHGESDLRFAKWQKGVSGEVKDLQRANAAAMAENAS</sequence>
<dbReference type="OrthoDB" id="5325862at2759"/>
<organism evidence="3 4">
    <name type="scientific">Ophiocordyceps unilateralis</name>
    <name type="common">Zombie-ant fungus</name>
    <name type="synonym">Torrubia unilateralis</name>
    <dbReference type="NCBI Taxonomy" id="268505"/>
    <lineage>
        <taxon>Eukaryota</taxon>
        <taxon>Fungi</taxon>
        <taxon>Dikarya</taxon>
        <taxon>Ascomycota</taxon>
        <taxon>Pezizomycotina</taxon>
        <taxon>Sordariomycetes</taxon>
        <taxon>Hypocreomycetidae</taxon>
        <taxon>Hypocreales</taxon>
        <taxon>Ophiocordycipitaceae</taxon>
        <taxon>Ophiocordyceps</taxon>
    </lineage>
</organism>
<reference evidence="3 4" key="2">
    <citation type="journal article" date="2017" name="Sci. Rep.">
        <title>Ant-infecting Ophiocordyceps genomes reveal a high diversity of potential behavioral manipulation genes and a possible major role for enterotoxins.</title>
        <authorList>
            <person name="de Bekker C."/>
            <person name="Ohm R.A."/>
            <person name="Evans H.C."/>
            <person name="Brachmann A."/>
            <person name="Hughes D.P."/>
        </authorList>
    </citation>
    <scope>NUCLEOTIDE SEQUENCE [LARGE SCALE GENOMIC DNA]</scope>
    <source>
        <strain evidence="3 4">SC16a</strain>
    </source>
</reference>